<evidence type="ECO:0000256" key="6">
    <source>
        <dbReference type="ARBA" id="ARBA00023015"/>
    </source>
</evidence>
<dbReference type="InterPro" id="IPR050331">
    <property type="entry name" value="Zinc_finger"/>
</dbReference>
<keyword evidence="14" id="KW-0808">Transferase</keyword>
<feature type="domain" description="C2H2-type" evidence="13">
    <location>
        <begin position="91"/>
        <end position="118"/>
    </location>
</feature>
<dbReference type="InterPro" id="IPR036236">
    <property type="entry name" value="Znf_C2H2_sf"/>
</dbReference>
<dbReference type="GO" id="GO:0006355">
    <property type="term" value="P:regulation of DNA-templated transcription"/>
    <property type="evidence" value="ECO:0007669"/>
    <property type="project" value="UniProtKB-ARBA"/>
</dbReference>
<comment type="caution">
    <text evidence="14">The sequence shown here is derived from an EMBL/GenBank/DDBJ whole genome shotgun (WGS) entry which is preliminary data.</text>
</comment>
<feature type="transmembrane region" description="Helical" evidence="12">
    <location>
        <begin position="802"/>
        <end position="827"/>
    </location>
</feature>
<gene>
    <name evidence="14" type="ORF">SPHA_72727</name>
</gene>
<dbReference type="PROSITE" id="PS00028">
    <property type="entry name" value="ZINC_FINGER_C2H2_1"/>
    <property type="match status" value="7"/>
</dbReference>
<keyword evidence="2" id="KW-0479">Metal-binding</keyword>
<evidence type="ECO:0000256" key="9">
    <source>
        <dbReference type="ARBA" id="ARBA00023242"/>
    </source>
</evidence>
<dbReference type="GO" id="GO:0008270">
    <property type="term" value="F:zinc ion binding"/>
    <property type="evidence" value="ECO:0007669"/>
    <property type="project" value="UniProtKB-KW"/>
</dbReference>
<feature type="domain" description="C2H2-type" evidence="13">
    <location>
        <begin position="468"/>
        <end position="495"/>
    </location>
</feature>
<evidence type="ECO:0000256" key="3">
    <source>
        <dbReference type="ARBA" id="ARBA00022737"/>
    </source>
</evidence>
<keyword evidence="6" id="KW-0805">Transcription regulation</keyword>
<evidence type="ECO:0000313" key="15">
    <source>
        <dbReference type="Proteomes" id="UP000597762"/>
    </source>
</evidence>
<comment type="subcellular location">
    <subcellularLocation>
        <location evidence="1">Nucleus</location>
    </subcellularLocation>
</comment>
<dbReference type="Pfam" id="PF13912">
    <property type="entry name" value="zf-C2H2_6"/>
    <property type="match status" value="1"/>
</dbReference>
<dbReference type="SMART" id="SM00355">
    <property type="entry name" value="ZnF_C2H2"/>
    <property type="match status" value="8"/>
</dbReference>
<proteinExistence type="predicted"/>
<accession>A0A812EI31</accession>
<dbReference type="InterPro" id="IPR013087">
    <property type="entry name" value="Znf_C2H2_type"/>
</dbReference>
<dbReference type="FunFam" id="3.30.160.60:FF:000159">
    <property type="entry name" value="Mds1 and evi1 complex locus protein"/>
    <property type="match status" value="1"/>
</dbReference>
<feature type="domain" description="C2H2-type" evidence="13">
    <location>
        <begin position="63"/>
        <end position="90"/>
    </location>
</feature>
<evidence type="ECO:0000256" key="7">
    <source>
        <dbReference type="ARBA" id="ARBA00023125"/>
    </source>
</evidence>
<evidence type="ECO:0000256" key="5">
    <source>
        <dbReference type="ARBA" id="ARBA00022833"/>
    </source>
</evidence>
<dbReference type="GO" id="GO:0008168">
    <property type="term" value="F:methyltransferase activity"/>
    <property type="evidence" value="ECO:0007669"/>
    <property type="project" value="UniProtKB-KW"/>
</dbReference>
<dbReference type="PANTHER" id="PTHR16515">
    <property type="entry name" value="PR DOMAIN ZINC FINGER PROTEIN"/>
    <property type="match status" value="1"/>
</dbReference>
<dbReference type="FunFam" id="3.30.160.60:FF:000929">
    <property type="entry name" value="Uncharacterized protein, isoform B"/>
    <property type="match status" value="1"/>
</dbReference>
<evidence type="ECO:0000256" key="8">
    <source>
        <dbReference type="ARBA" id="ARBA00023163"/>
    </source>
</evidence>
<keyword evidence="14" id="KW-0489">Methyltransferase</keyword>
<dbReference type="Gene3D" id="3.30.160.60">
    <property type="entry name" value="Classic Zinc Finger"/>
    <property type="match status" value="6"/>
</dbReference>
<keyword evidence="12" id="KW-0472">Membrane</keyword>
<dbReference type="PROSITE" id="PS50157">
    <property type="entry name" value="ZINC_FINGER_C2H2_2"/>
    <property type="match status" value="7"/>
</dbReference>
<evidence type="ECO:0000256" key="10">
    <source>
        <dbReference type="PROSITE-ProRule" id="PRU00042"/>
    </source>
</evidence>
<evidence type="ECO:0000313" key="14">
    <source>
        <dbReference type="EMBL" id="CAE1322811.1"/>
    </source>
</evidence>
<dbReference type="GO" id="GO:0003677">
    <property type="term" value="F:DNA binding"/>
    <property type="evidence" value="ECO:0007669"/>
    <property type="project" value="UniProtKB-KW"/>
</dbReference>
<feature type="domain" description="C2H2-type" evidence="13">
    <location>
        <begin position="34"/>
        <end position="62"/>
    </location>
</feature>
<feature type="transmembrane region" description="Helical" evidence="12">
    <location>
        <begin position="738"/>
        <end position="759"/>
    </location>
</feature>
<keyword evidence="3" id="KW-0677">Repeat</keyword>
<dbReference type="PANTHER" id="PTHR16515:SF66">
    <property type="entry name" value="C2H2-TYPE DOMAIN-CONTAINING PROTEIN"/>
    <property type="match status" value="1"/>
</dbReference>
<evidence type="ECO:0000256" key="4">
    <source>
        <dbReference type="ARBA" id="ARBA00022771"/>
    </source>
</evidence>
<evidence type="ECO:0000256" key="11">
    <source>
        <dbReference type="SAM" id="MobiDB-lite"/>
    </source>
</evidence>
<dbReference type="SUPFAM" id="SSF57667">
    <property type="entry name" value="beta-beta-alpha zinc fingers"/>
    <property type="match status" value="5"/>
</dbReference>
<keyword evidence="8" id="KW-0804">Transcription</keyword>
<feature type="compositionally biased region" description="Low complexity" evidence="11">
    <location>
        <begin position="260"/>
        <end position="270"/>
    </location>
</feature>
<evidence type="ECO:0000256" key="1">
    <source>
        <dbReference type="ARBA" id="ARBA00004123"/>
    </source>
</evidence>
<keyword evidence="12" id="KW-0812">Transmembrane</keyword>
<keyword evidence="12" id="KW-1133">Transmembrane helix</keyword>
<dbReference type="Pfam" id="PF00096">
    <property type="entry name" value="zf-C2H2"/>
    <property type="match status" value="6"/>
</dbReference>
<dbReference type="Proteomes" id="UP000597762">
    <property type="component" value="Unassembled WGS sequence"/>
</dbReference>
<dbReference type="GO" id="GO:0032259">
    <property type="term" value="P:methylation"/>
    <property type="evidence" value="ECO:0007669"/>
    <property type="project" value="UniProtKB-KW"/>
</dbReference>
<dbReference type="EMBL" id="CAHIKZ030005341">
    <property type="protein sequence ID" value="CAE1322811.1"/>
    <property type="molecule type" value="Genomic_DNA"/>
</dbReference>
<keyword evidence="5" id="KW-0862">Zinc</keyword>
<evidence type="ECO:0000259" key="13">
    <source>
        <dbReference type="PROSITE" id="PS50157"/>
    </source>
</evidence>
<keyword evidence="15" id="KW-1185">Reference proteome</keyword>
<feature type="region of interest" description="Disordered" evidence="11">
    <location>
        <begin position="544"/>
        <end position="564"/>
    </location>
</feature>
<evidence type="ECO:0000256" key="12">
    <source>
        <dbReference type="SAM" id="Phobius"/>
    </source>
</evidence>
<sequence length="831" mass="94760">MDEDKEYICNLCPKKFDWKADLVRHQAHHSENRFPCENCDKVFTDPSNLQRHIRSQHVGARSHACPECGKTFATSSGLKQHQHIHSSVKPFQCEVCLKAYTQFSNLCRHKRMHADCRQQIKCKDCNQVFSTVTSLGKHKRFCDGAFRNTMRVCYTPEKLVSASLGHIPQTSPMTAFMYTQPRYPYYRPFNSPFPVITQPLAAMATAGFAPTPEALLPHENLESNSMLTENLPAPKEVKRELKLSDSDMSEVSIGSDLDVSSGSDIESEGSSSKKHVISSSPNASKSVGHIDKKDSLYLNRKCSPLSRNRMDIVQHSSAQSMPFDLSKSSKAVINESPSCKSGSEEEPLDLSTKSKETVKIFETPRKTHIFGEIKTSPAANTEAKLHYAYQLPNSYMVDSFYPIDKDKFSSSLMTLTRFQLSAPGYPHMGSFGLVHQDMEKNMPPVVKMEKSPTAFRYPTGPNKYKERYSCKYCGKIFPRSANLTRHLRTHTGEQPYKCKYCERSFSISSNLQRHVRNIHNKEKPFKCSICGKSFGQQTNLDRHLKKHEAQGPNVTDSPVHEPDLDEKDEPYFADIRNFIENNTTAANISEAILPDRNANLVMNDLPLIRSPKGKDFEQKQEETLALPLTKKDGINSTVAAAAKKNLLALNMEAENSNDLMAEDEEEEKKIIQDDATDISMERGNNETVFIGSSNGTGVKSTESITGNISPSFSLSNNDTPANPDEEVSDNVDFMTNGIFFFLSPFILFLYLLYFLLFFFKFFCFFLFYLFFLFPVFFLFYLFFLFPVFFCLFFFYLSFIFPFFFSFISLSFPPLLLFLFFISFYLLFPFFF</sequence>
<name>A0A812EI31_ACAPH</name>
<protein>
    <submittedName>
        <fullName evidence="14">Histone-lysine N-methyltransferase MECOM,MDS1 and EVI1 complex locus protein EVI1-A,MDS1 and EVI1 complex locus protein EVI1-B,Transcription factor hamlet,Histone-lysine N-methyltransferase PRDM16</fullName>
    </submittedName>
</protein>
<keyword evidence="9" id="KW-0539">Nucleus</keyword>
<keyword evidence="4 10" id="KW-0863">Zinc-finger</keyword>
<dbReference type="AlphaFoldDB" id="A0A812EI31"/>
<dbReference type="FunFam" id="3.30.160.60:FF:000112">
    <property type="entry name" value="Mds1 and evi1 complex locus protein"/>
    <property type="match status" value="1"/>
</dbReference>
<organism evidence="14 15">
    <name type="scientific">Acanthosepion pharaonis</name>
    <name type="common">Pharaoh cuttlefish</name>
    <name type="synonym">Sepia pharaonis</name>
    <dbReference type="NCBI Taxonomy" id="158019"/>
    <lineage>
        <taxon>Eukaryota</taxon>
        <taxon>Metazoa</taxon>
        <taxon>Spiralia</taxon>
        <taxon>Lophotrochozoa</taxon>
        <taxon>Mollusca</taxon>
        <taxon>Cephalopoda</taxon>
        <taxon>Coleoidea</taxon>
        <taxon>Decapodiformes</taxon>
        <taxon>Sepiida</taxon>
        <taxon>Sepiina</taxon>
        <taxon>Sepiidae</taxon>
        <taxon>Acanthosepion</taxon>
    </lineage>
</organism>
<feature type="domain" description="C2H2-type" evidence="13">
    <location>
        <begin position="525"/>
        <end position="552"/>
    </location>
</feature>
<feature type="transmembrane region" description="Helical" evidence="12">
    <location>
        <begin position="766"/>
        <end position="796"/>
    </location>
</feature>
<feature type="domain" description="C2H2-type" evidence="13">
    <location>
        <begin position="496"/>
        <end position="524"/>
    </location>
</feature>
<dbReference type="FunFam" id="3.30.160.60:FF:000150">
    <property type="entry name" value="Mds1 and evi1 complex locus protein"/>
    <property type="match status" value="1"/>
</dbReference>
<dbReference type="GO" id="GO:0005634">
    <property type="term" value="C:nucleus"/>
    <property type="evidence" value="ECO:0007669"/>
    <property type="project" value="UniProtKB-SubCell"/>
</dbReference>
<feature type="domain" description="C2H2-type" evidence="13">
    <location>
        <begin position="7"/>
        <end position="34"/>
    </location>
</feature>
<keyword evidence="7" id="KW-0238">DNA-binding</keyword>
<evidence type="ECO:0000256" key="2">
    <source>
        <dbReference type="ARBA" id="ARBA00022723"/>
    </source>
</evidence>
<feature type="region of interest" description="Disordered" evidence="11">
    <location>
        <begin position="242"/>
        <end position="288"/>
    </location>
</feature>
<dbReference type="FunFam" id="3.30.160.60:FF:000126">
    <property type="entry name" value="Mds1 and evi1 complex locus protein"/>
    <property type="match status" value="1"/>
</dbReference>
<dbReference type="OrthoDB" id="10004641at2759"/>
<reference evidence="14" key="1">
    <citation type="submission" date="2021-01" db="EMBL/GenBank/DDBJ databases">
        <authorList>
            <person name="Li R."/>
            <person name="Bekaert M."/>
        </authorList>
    </citation>
    <scope>NUCLEOTIDE SEQUENCE</scope>
    <source>
        <strain evidence="14">Farmed</strain>
    </source>
</reference>